<dbReference type="PANTHER" id="PTHR24322:SF736">
    <property type="entry name" value="RETINOL DEHYDROGENASE 10"/>
    <property type="match status" value="1"/>
</dbReference>
<comment type="pathway">
    <text evidence="3">Cofactor metabolism; retinol metabolism.</text>
</comment>
<evidence type="ECO:0000256" key="16">
    <source>
        <dbReference type="SAM" id="MobiDB-lite"/>
    </source>
</evidence>
<dbReference type="GO" id="GO:0005789">
    <property type="term" value="C:endoplasmic reticulum membrane"/>
    <property type="evidence" value="ECO:0007669"/>
    <property type="project" value="UniProtKB-SubCell"/>
</dbReference>
<keyword evidence="6" id="KW-0812">Transmembrane</keyword>
<dbReference type="Ensembl" id="ENSEBUT00000002359.1">
    <property type="protein sequence ID" value="ENSEBUP00000002013.1"/>
    <property type="gene ID" value="ENSEBUG00000001617.1"/>
</dbReference>
<name>A0A8C4N677_EPTBU</name>
<evidence type="ECO:0000256" key="6">
    <source>
        <dbReference type="ARBA" id="ARBA00022692"/>
    </source>
</evidence>
<evidence type="ECO:0000256" key="9">
    <source>
        <dbReference type="ARBA" id="ARBA00022857"/>
    </source>
</evidence>
<evidence type="ECO:0000256" key="15">
    <source>
        <dbReference type="RuleBase" id="RU000363"/>
    </source>
</evidence>
<dbReference type="InterPro" id="IPR020904">
    <property type="entry name" value="Sc_DH/Rdtase_CS"/>
</dbReference>
<evidence type="ECO:0000313" key="18">
    <source>
        <dbReference type="Proteomes" id="UP000694388"/>
    </source>
</evidence>
<accession>A0A8C4N677</accession>
<sequence length="334" mass="36885">MNIAAELVLVAFRVVMAFVQAALRWVFKPPEKSVAGEVCLVTGAGGGLGRLFAREFAERGASLVLWDINEVANEATAEALRASGARVRAYTCDISRRADVYCTAERVRAEVGEVTVLVNNAGVVAGRPLLDCPDELIERSMAVNCHAHFWMVKAFLPHMLENNHGHVVTVASSLGLFSTAGIEDYCASKYGAVGFHESLSHEIKAIGKDGVNTTLICPYLVNTGMFRGCRIRKEIETYLLSPLEPQYCVHEAMHAVLTNRSMICTPRLMYLVVFMKSILPWDAVVCIYRFLGADKCMYPFFAEHRRGLNNNQKEPWTDALPTNPCVDHGNADLD</sequence>
<organism evidence="17 18">
    <name type="scientific">Eptatretus burgeri</name>
    <name type="common">Inshore hagfish</name>
    <dbReference type="NCBI Taxonomy" id="7764"/>
    <lineage>
        <taxon>Eukaryota</taxon>
        <taxon>Metazoa</taxon>
        <taxon>Chordata</taxon>
        <taxon>Craniata</taxon>
        <taxon>Vertebrata</taxon>
        <taxon>Cyclostomata</taxon>
        <taxon>Myxini</taxon>
        <taxon>Myxiniformes</taxon>
        <taxon>Myxinidae</taxon>
        <taxon>Eptatretinae</taxon>
        <taxon>Eptatretus</taxon>
    </lineage>
</organism>
<evidence type="ECO:0000256" key="12">
    <source>
        <dbReference type="ARBA" id="ARBA00023002"/>
    </source>
</evidence>
<reference evidence="17" key="1">
    <citation type="submission" date="2025-08" db="UniProtKB">
        <authorList>
            <consortium name="Ensembl"/>
        </authorList>
    </citation>
    <scope>IDENTIFICATION</scope>
</reference>
<dbReference type="PRINTS" id="PR00080">
    <property type="entry name" value="SDRFAMILY"/>
</dbReference>
<dbReference type="AlphaFoldDB" id="A0A8C4N677"/>
<feature type="region of interest" description="Disordered" evidence="16">
    <location>
        <begin position="313"/>
        <end position="334"/>
    </location>
</feature>
<keyword evidence="9" id="KW-0521">NADP</keyword>
<evidence type="ECO:0000256" key="1">
    <source>
        <dbReference type="ARBA" id="ARBA00004111"/>
    </source>
</evidence>
<evidence type="ECO:0000256" key="3">
    <source>
        <dbReference type="ARBA" id="ARBA00004891"/>
    </source>
</evidence>
<dbReference type="EC" id="1.1.1.300" evidence="5"/>
<keyword evidence="18" id="KW-1185">Reference proteome</keyword>
<dbReference type="GO" id="GO:0052650">
    <property type="term" value="F:all-trans-retinol dehydrogenase (NADP+) activity"/>
    <property type="evidence" value="ECO:0007669"/>
    <property type="project" value="UniProtKB-EC"/>
</dbReference>
<evidence type="ECO:0000256" key="8">
    <source>
        <dbReference type="ARBA" id="ARBA00022848"/>
    </source>
</evidence>
<keyword evidence="11" id="KW-1133">Transmembrane helix</keyword>
<dbReference type="FunFam" id="3.40.50.720:FF:000177">
    <property type="entry name" value="Retinol dehydrogenase 10"/>
    <property type="match status" value="1"/>
</dbReference>
<dbReference type="Gene3D" id="3.40.50.720">
    <property type="entry name" value="NAD(P)-binding Rossmann-like Domain"/>
    <property type="match status" value="1"/>
</dbReference>
<dbReference type="PRINTS" id="PR00081">
    <property type="entry name" value="GDHRDH"/>
</dbReference>
<dbReference type="GO" id="GO:0005811">
    <property type="term" value="C:lipid droplet"/>
    <property type="evidence" value="ECO:0007669"/>
    <property type="project" value="TreeGrafter"/>
</dbReference>
<evidence type="ECO:0000256" key="11">
    <source>
        <dbReference type="ARBA" id="ARBA00022989"/>
    </source>
</evidence>
<keyword evidence="8" id="KW-0492">Microsome</keyword>
<keyword evidence="10" id="KW-0735">Signal-anchor</keyword>
<dbReference type="CDD" id="cd05339">
    <property type="entry name" value="17beta-HSDXI-like_SDR_c"/>
    <property type="match status" value="1"/>
</dbReference>
<evidence type="ECO:0000256" key="7">
    <source>
        <dbReference type="ARBA" id="ARBA00022824"/>
    </source>
</evidence>
<dbReference type="InterPro" id="IPR002347">
    <property type="entry name" value="SDR_fam"/>
</dbReference>
<dbReference type="InterPro" id="IPR036291">
    <property type="entry name" value="NAD(P)-bd_dom_sf"/>
</dbReference>
<dbReference type="Proteomes" id="UP000694388">
    <property type="component" value="Unplaced"/>
</dbReference>
<dbReference type="Pfam" id="PF00106">
    <property type="entry name" value="adh_short"/>
    <property type="match status" value="1"/>
</dbReference>
<reference evidence="17" key="2">
    <citation type="submission" date="2025-09" db="UniProtKB">
        <authorList>
            <consortium name="Ensembl"/>
        </authorList>
    </citation>
    <scope>IDENTIFICATION</scope>
</reference>
<comment type="similarity">
    <text evidence="4 15">Belongs to the short-chain dehydrogenases/reductases (SDR) family.</text>
</comment>
<dbReference type="UniPathway" id="UPA00912"/>
<dbReference type="PANTHER" id="PTHR24322">
    <property type="entry name" value="PKSB"/>
    <property type="match status" value="1"/>
</dbReference>
<comment type="subcellular location">
    <subcellularLocation>
        <location evidence="2">Endoplasmic reticulum membrane</location>
        <topology evidence="2">Single-pass membrane protein</topology>
    </subcellularLocation>
    <subcellularLocation>
        <location evidence="1">Microsome membrane</location>
        <topology evidence="1">Single-pass membrane protein</topology>
    </subcellularLocation>
</comment>
<evidence type="ECO:0000256" key="4">
    <source>
        <dbReference type="ARBA" id="ARBA00006484"/>
    </source>
</evidence>
<keyword evidence="12" id="KW-0560">Oxidoreductase</keyword>
<evidence type="ECO:0000256" key="5">
    <source>
        <dbReference type="ARBA" id="ARBA00012852"/>
    </source>
</evidence>
<proteinExistence type="inferred from homology"/>
<evidence type="ECO:0000313" key="17">
    <source>
        <dbReference type="Ensembl" id="ENSEBUP00000002013.1"/>
    </source>
</evidence>
<dbReference type="SUPFAM" id="SSF51735">
    <property type="entry name" value="NAD(P)-binding Rossmann-fold domains"/>
    <property type="match status" value="1"/>
</dbReference>
<comment type="catalytic activity">
    <reaction evidence="14">
        <text>all-trans-retinol + NADP(+) = all-trans-retinal + NADPH + H(+)</text>
        <dbReference type="Rhea" id="RHEA:25033"/>
        <dbReference type="ChEBI" id="CHEBI:15378"/>
        <dbReference type="ChEBI" id="CHEBI:17336"/>
        <dbReference type="ChEBI" id="CHEBI:17898"/>
        <dbReference type="ChEBI" id="CHEBI:57783"/>
        <dbReference type="ChEBI" id="CHEBI:58349"/>
        <dbReference type="EC" id="1.1.1.300"/>
    </reaction>
</comment>
<dbReference type="OMA" id="KQAMNNN"/>
<evidence type="ECO:0000256" key="13">
    <source>
        <dbReference type="ARBA" id="ARBA00023136"/>
    </source>
</evidence>
<evidence type="ECO:0000256" key="14">
    <source>
        <dbReference type="ARBA" id="ARBA00050568"/>
    </source>
</evidence>
<keyword evidence="13" id="KW-0472">Membrane</keyword>
<protein>
    <recommendedName>
        <fullName evidence="5">NADP-retinol dehydrogenase</fullName>
        <ecNumber evidence="5">1.1.1.300</ecNumber>
    </recommendedName>
</protein>
<dbReference type="GeneTree" id="ENSGT00940000157063"/>
<keyword evidence="7" id="KW-0256">Endoplasmic reticulum</keyword>
<evidence type="ECO:0000256" key="2">
    <source>
        <dbReference type="ARBA" id="ARBA00004389"/>
    </source>
</evidence>
<dbReference type="PROSITE" id="PS00061">
    <property type="entry name" value="ADH_SHORT"/>
    <property type="match status" value="1"/>
</dbReference>
<evidence type="ECO:0000256" key="10">
    <source>
        <dbReference type="ARBA" id="ARBA00022968"/>
    </source>
</evidence>